<sequence length="302" mass="33515">MKKLLLTGATGLIGQHIVAQCHKAQIGVHYLTTSKAKITHTENYKGFYWAPETGEIDLACFNGVTAIINLAGASISKRWTSAHKQAILNSRVQALETLYKGMNQQENAIEQLITASAIGVYPDALTKYYEEDFQEVSSSFLGQVTAQWEAAAEQFNTLGITVSKIRIGLVLDADNGALPKMVSPIKYGLGAAFGTGDQWQSWIHITDLARLFLYVFENRLAGVYNGVAPNPVTNSELVNAIARQLHKPLWLPHIPKVFMKTLLGEMHILLYESQRVSSRKITDRGFSFHYHTLPLALKTLLE</sequence>
<reference evidence="5" key="2">
    <citation type="submission" date="2014-07" db="EMBL/GenBank/DDBJ databases">
        <title>Genome sequence of Mangrovimonas yunxiaonensis.</title>
        <authorList>
            <person name="Li Y."/>
            <person name="Zheng T."/>
        </authorList>
    </citation>
    <scope>NUCLEOTIDE SEQUENCE [LARGE SCALE GENOMIC DNA]</scope>
    <source>
        <strain evidence="5">LY01</strain>
    </source>
</reference>
<comment type="similarity">
    <text evidence="1">Belongs to the NAD(P)-dependent epimerase/dehydratase family. SDR39U1 subfamily.</text>
</comment>
<gene>
    <name evidence="4" type="ORF">IA57_08615</name>
</gene>
<proteinExistence type="inferred from homology"/>
<evidence type="ECO:0000259" key="2">
    <source>
        <dbReference type="Pfam" id="PF01370"/>
    </source>
</evidence>
<accession>A0A084TIJ3</accession>
<evidence type="ECO:0000313" key="5">
    <source>
        <dbReference type="Proteomes" id="UP000028521"/>
    </source>
</evidence>
<organism evidence="4 5">
    <name type="scientific">Mangrovimonas yunxiaonensis</name>
    <dbReference type="NCBI Taxonomy" id="1197477"/>
    <lineage>
        <taxon>Bacteria</taxon>
        <taxon>Pseudomonadati</taxon>
        <taxon>Bacteroidota</taxon>
        <taxon>Flavobacteriia</taxon>
        <taxon>Flavobacteriales</taxon>
        <taxon>Flavobacteriaceae</taxon>
        <taxon>Mangrovimonas</taxon>
    </lineage>
</organism>
<comment type="caution">
    <text evidence="4">The sequence shown here is derived from an EMBL/GenBank/DDBJ whole genome shotgun (WGS) entry which is preliminary data.</text>
</comment>
<reference evidence="4 5" key="1">
    <citation type="journal article" date="2014" name="Genome Announc.">
        <title>Draft Genome Sequence of the Algicidal Bacterium Mangrovimonas yunxiaonensis Strain LY01.</title>
        <authorList>
            <person name="Li Y."/>
            <person name="Zhu H."/>
            <person name="Li C."/>
            <person name="Zhang H."/>
            <person name="Chen Z."/>
            <person name="Zheng W."/>
            <person name="Xu H."/>
            <person name="Zheng T."/>
        </authorList>
    </citation>
    <scope>NUCLEOTIDE SEQUENCE [LARGE SCALE GENOMIC DNA]</scope>
    <source>
        <strain evidence="4 5">LY01</strain>
    </source>
</reference>
<dbReference type="Pfam" id="PF01370">
    <property type="entry name" value="Epimerase"/>
    <property type="match status" value="1"/>
</dbReference>
<dbReference type="OrthoDB" id="9801773at2"/>
<evidence type="ECO:0000313" key="4">
    <source>
        <dbReference type="EMBL" id="KFB00529.1"/>
    </source>
</evidence>
<feature type="domain" description="DUF1731" evidence="3">
    <location>
        <begin position="254"/>
        <end position="299"/>
    </location>
</feature>
<dbReference type="AlphaFoldDB" id="A0A084TIJ3"/>
<dbReference type="InterPro" id="IPR001509">
    <property type="entry name" value="Epimerase_deHydtase"/>
</dbReference>
<dbReference type="eggNOG" id="COG1090">
    <property type="taxonomic scope" value="Bacteria"/>
</dbReference>
<evidence type="ECO:0000259" key="3">
    <source>
        <dbReference type="Pfam" id="PF08338"/>
    </source>
</evidence>
<dbReference type="PANTHER" id="PTHR11092">
    <property type="entry name" value="SUGAR NUCLEOTIDE EPIMERASE RELATED"/>
    <property type="match status" value="1"/>
</dbReference>
<dbReference type="SUPFAM" id="SSF51735">
    <property type="entry name" value="NAD(P)-binding Rossmann-fold domains"/>
    <property type="match status" value="1"/>
</dbReference>
<dbReference type="Gene3D" id="3.40.50.720">
    <property type="entry name" value="NAD(P)-binding Rossmann-like Domain"/>
    <property type="match status" value="1"/>
</dbReference>
<dbReference type="InterPro" id="IPR036291">
    <property type="entry name" value="NAD(P)-bd_dom_sf"/>
</dbReference>
<feature type="domain" description="NAD-dependent epimerase/dehydratase" evidence="2">
    <location>
        <begin position="5"/>
        <end position="219"/>
    </location>
</feature>
<dbReference type="NCBIfam" id="TIGR01777">
    <property type="entry name" value="yfcH"/>
    <property type="match status" value="1"/>
</dbReference>
<dbReference type="STRING" id="1197477.IA57_08615"/>
<dbReference type="PANTHER" id="PTHR11092:SF0">
    <property type="entry name" value="EPIMERASE FAMILY PROTEIN SDR39U1"/>
    <property type="match status" value="1"/>
</dbReference>
<dbReference type="InterPro" id="IPR013549">
    <property type="entry name" value="DUF1731"/>
</dbReference>
<protein>
    <submittedName>
        <fullName evidence="4">NAD-dependent epimerase</fullName>
    </submittedName>
</protein>
<dbReference type="EMBL" id="JPFK01000007">
    <property type="protein sequence ID" value="KFB00529.1"/>
    <property type="molecule type" value="Genomic_DNA"/>
</dbReference>
<name>A0A084TIJ3_9FLAO</name>
<dbReference type="RefSeq" id="WP_036121927.1">
    <property type="nucleotide sequence ID" value="NZ_BMET01000007.1"/>
</dbReference>
<dbReference type="Proteomes" id="UP000028521">
    <property type="component" value="Unassembled WGS sequence"/>
</dbReference>
<dbReference type="Pfam" id="PF08338">
    <property type="entry name" value="DUF1731"/>
    <property type="match status" value="1"/>
</dbReference>
<dbReference type="InterPro" id="IPR010099">
    <property type="entry name" value="SDR39U1"/>
</dbReference>
<keyword evidence="5" id="KW-1185">Reference proteome</keyword>
<evidence type="ECO:0000256" key="1">
    <source>
        <dbReference type="ARBA" id="ARBA00009353"/>
    </source>
</evidence>